<keyword evidence="2" id="KW-0472">Membrane</keyword>
<evidence type="ECO:0000313" key="4">
    <source>
        <dbReference type="EMBL" id="GIG95625.1"/>
    </source>
</evidence>
<feature type="chain" id="PRO_5047365316" description="Gram-positive cocci surface proteins LPxTG domain-containing protein" evidence="3">
    <location>
        <begin position="34"/>
        <end position="138"/>
    </location>
</feature>
<keyword evidence="5" id="KW-1185">Reference proteome</keyword>
<sequence>MTVQDRTGRPAVPTRPRRAVAAALAFSVGLAVAGTAVAAASRPAGRTAVALAAAEPPEPGTVTFRVVPAPTTAPPTPPTPQPPTPRPTPSGHLPVTGGGGDPASGWLPALGALLVLTGTLIVVAARRSRRPGDAGPTG</sequence>
<reference evidence="4 5" key="1">
    <citation type="submission" date="2021-01" db="EMBL/GenBank/DDBJ databases">
        <title>Whole genome shotgun sequence of Plantactinospora mayteni NBRC 109088.</title>
        <authorList>
            <person name="Komaki H."/>
            <person name="Tamura T."/>
        </authorList>
    </citation>
    <scope>NUCLEOTIDE SEQUENCE [LARGE SCALE GENOMIC DNA]</scope>
    <source>
        <strain evidence="4 5">NBRC 109088</strain>
    </source>
</reference>
<evidence type="ECO:0000313" key="5">
    <source>
        <dbReference type="Proteomes" id="UP000621500"/>
    </source>
</evidence>
<dbReference type="RefSeq" id="WP_203857209.1">
    <property type="nucleotide sequence ID" value="NZ_BAAAZQ010000007.1"/>
</dbReference>
<gene>
    <name evidence="4" type="ORF">Pma05_21980</name>
</gene>
<organism evidence="4 5">
    <name type="scientific">Plantactinospora mayteni</name>
    <dbReference type="NCBI Taxonomy" id="566021"/>
    <lineage>
        <taxon>Bacteria</taxon>
        <taxon>Bacillati</taxon>
        <taxon>Actinomycetota</taxon>
        <taxon>Actinomycetes</taxon>
        <taxon>Micromonosporales</taxon>
        <taxon>Micromonosporaceae</taxon>
        <taxon>Plantactinospora</taxon>
    </lineage>
</organism>
<dbReference type="EMBL" id="BONX01000011">
    <property type="protein sequence ID" value="GIG95625.1"/>
    <property type="molecule type" value="Genomic_DNA"/>
</dbReference>
<evidence type="ECO:0000256" key="3">
    <source>
        <dbReference type="SAM" id="SignalP"/>
    </source>
</evidence>
<keyword evidence="2" id="KW-1133">Transmembrane helix</keyword>
<evidence type="ECO:0008006" key="6">
    <source>
        <dbReference type="Google" id="ProtNLM"/>
    </source>
</evidence>
<evidence type="ECO:0000256" key="2">
    <source>
        <dbReference type="SAM" id="Phobius"/>
    </source>
</evidence>
<feature type="signal peptide" evidence="3">
    <location>
        <begin position="1"/>
        <end position="33"/>
    </location>
</feature>
<feature type="compositionally biased region" description="Pro residues" evidence="1">
    <location>
        <begin position="71"/>
        <end position="88"/>
    </location>
</feature>
<keyword evidence="2" id="KW-0812">Transmembrane</keyword>
<proteinExistence type="predicted"/>
<evidence type="ECO:0000256" key="1">
    <source>
        <dbReference type="SAM" id="MobiDB-lite"/>
    </source>
</evidence>
<comment type="caution">
    <text evidence="4">The sequence shown here is derived from an EMBL/GenBank/DDBJ whole genome shotgun (WGS) entry which is preliminary data.</text>
</comment>
<feature type="transmembrane region" description="Helical" evidence="2">
    <location>
        <begin position="106"/>
        <end position="125"/>
    </location>
</feature>
<name>A0ABQ4ELQ0_9ACTN</name>
<dbReference type="Proteomes" id="UP000621500">
    <property type="component" value="Unassembled WGS sequence"/>
</dbReference>
<protein>
    <recommendedName>
        <fullName evidence="6">Gram-positive cocci surface proteins LPxTG domain-containing protein</fullName>
    </recommendedName>
</protein>
<feature type="region of interest" description="Disordered" evidence="1">
    <location>
        <begin position="66"/>
        <end position="104"/>
    </location>
</feature>
<accession>A0ABQ4ELQ0</accession>
<keyword evidence="3" id="KW-0732">Signal</keyword>